<feature type="compositionally biased region" description="Basic and acidic residues" evidence="1">
    <location>
        <begin position="21"/>
        <end position="30"/>
    </location>
</feature>
<feature type="compositionally biased region" description="Acidic residues" evidence="1">
    <location>
        <begin position="702"/>
        <end position="712"/>
    </location>
</feature>
<feature type="compositionally biased region" description="Low complexity" evidence="1">
    <location>
        <begin position="156"/>
        <end position="176"/>
    </location>
</feature>
<dbReference type="AlphaFoldDB" id="A0A225WRF4"/>
<feature type="compositionally biased region" description="Polar residues" evidence="1">
    <location>
        <begin position="835"/>
        <end position="852"/>
    </location>
</feature>
<evidence type="ECO:0000313" key="3">
    <source>
        <dbReference type="Proteomes" id="UP000198211"/>
    </source>
</evidence>
<feature type="compositionally biased region" description="Polar residues" evidence="1">
    <location>
        <begin position="1"/>
        <end position="20"/>
    </location>
</feature>
<feature type="compositionally biased region" description="Low complexity" evidence="1">
    <location>
        <begin position="65"/>
        <end position="74"/>
    </location>
</feature>
<organism evidence="2 3">
    <name type="scientific">Phytophthora megakarya</name>
    <dbReference type="NCBI Taxonomy" id="4795"/>
    <lineage>
        <taxon>Eukaryota</taxon>
        <taxon>Sar</taxon>
        <taxon>Stramenopiles</taxon>
        <taxon>Oomycota</taxon>
        <taxon>Peronosporomycetes</taxon>
        <taxon>Peronosporales</taxon>
        <taxon>Peronosporaceae</taxon>
        <taxon>Phytophthora</taxon>
    </lineage>
</organism>
<comment type="caution">
    <text evidence="2">The sequence shown here is derived from an EMBL/GenBank/DDBJ whole genome shotgun (WGS) entry which is preliminary data.</text>
</comment>
<accession>A0A225WRF4</accession>
<feature type="region of interest" description="Disordered" evidence="1">
    <location>
        <begin position="492"/>
        <end position="522"/>
    </location>
</feature>
<feature type="region of interest" description="Disordered" evidence="1">
    <location>
        <begin position="835"/>
        <end position="886"/>
    </location>
</feature>
<feature type="compositionally biased region" description="Polar residues" evidence="1">
    <location>
        <begin position="666"/>
        <end position="677"/>
    </location>
</feature>
<feature type="compositionally biased region" description="Polar residues" evidence="1">
    <location>
        <begin position="117"/>
        <end position="128"/>
    </location>
</feature>
<feature type="compositionally biased region" description="Polar residues" evidence="1">
    <location>
        <begin position="231"/>
        <end position="247"/>
    </location>
</feature>
<feature type="compositionally biased region" description="Pro residues" evidence="1">
    <location>
        <begin position="421"/>
        <end position="434"/>
    </location>
</feature>
<feature type="region of interest" description="Disordered" evidence="1">
    <location>
        <begin position="1"/>
        <end position="252"/>
    </location>
</feature>
<feature type="region of interest" description="Disordered" evidence="1">
    <location>
        <begin position="275"/>
        <end position="442"/>
    </location>
</feature>
<dbReference type="EMBL" id="NBNE01000356">
    <property type="protein sequence ID" value="OWZ20142.1"/>
    <property type="molecule type" value="Genomic_DNA"/>
</dbReference>
<sequence>MQYHTNYPYATTSLQHGGSQTREEQRRRQQEYSQALAQQVAQREEQKRREREMDRQYARRNSNIQHPPQQTHQDPPQPPVGGILGGLGHNNPQHSRTSFARGQQQPHHHLPGPEPNDYSQPNGFQPRQVSYAGQAIQQPQQPPVDNQTFQGGFGFPFGPNQYQQHQPMQQQNWQQQTAHRDPRFVSGPGNMQTGWSQQNPQQRPMPQMRNSQFWQGQDAEQAPPPVVYDNYGSSQSFPRNNMKSQTEPPGHAAIQNRGQLQQPDIHFGRRDNFEDNEKRRKLQQQQEMQQALERQIEEKRLQKLEAKRQQEEEDRREAEHFEVEQRRLRAEKDRLQEEKRRKAELEQQKAVQAAAAVAAANQQAKLEQQQKLHAQLQHSQYPPSAQQQQQQQLPEHFVTAPAPSSLKNTFTNPRAHLFDDPPQPEAPQRGPMPPNNQFGFSNQKVSPVRTAQQSFGYAFQQANNAVGPSVDPVELRRQYDDMREELRRQKQLVDQLRQAQTQIQQRSPDRAEGENGPTLMDLEKLRNELRGELEYRERLHQQELASLKREQQHRSPEHSPRHYPGMKNSLELPVDSAPSDIHHIPHHRFASHERNNLYEPQISHVRNKHLKHLDEAPINESLKSLRGESTFVYFDDRIVKDKKKMLSGEDVVDEQEGGLSDERSESSQIRRFTQKNLPTKAPVKLSVGTTDSSSLSRKNENQEDIDTDSEDDDHEFVVARSVSFQPHSDRYSQLPTALSSSSPTKNYVKWRLESMNTNDINDSDDDLDVSLDGEQLEALFQRNLRRHEILLGFQNKVHHDSTQPKADGTPHSRMAWAELHQQLERNKRTPKFAQHQNFSTNSSNDSNHQQMIDQDDEDALVASSRWMPASLLTQEQETRRTSAVNK</sequence>
<feature type="compositionally biased region" description="Polar residues" evidence="1">
    <location>
        <begin position="367"/>
        <end position="385"/>
    </location>
</feature>
<feature type="region of interest" description="Disordered" evidence="1">
    <location>
        <begin position="546"/>
        <end position="565"/>
    </location>
</feature>
<keyword evidence="3" id="KW-1185">Reference proteome</keyword>
<reference evidence="3" key="1">
    <citation type="submission" date="2017-03" db="EMBL/GenBank/DDBJ databases">
        <title>Phytopthora megakarya and P. palmivora, two closely related causual agents of cacao black pod achieved similar genome size and gene model numbers by different mechanisms.</title>
        <authorList>
            <person name="Ali S."/>
            <person name="Shao J."/>
            <person name="Larry D.J."/>
            <person name="Kronmiller B."/>
            <person name="Shen D."/>
            <person name="Strem M.D."/>
            <person name="Melnick R.L."/>
            <person name="Guiltinan M.J."/>
            <person name="Tyler B.M."/>
            <person name="Meinhardt L.W."/>
            <person name="Bailey B.A."/>
        </authorList>
    </citation>
    <scope>NUCLEOTIDE SEQUENCE [LARGE SCALE GENOMIC DNA]</scope>
    <source>
        <strain evidence="3">zdho120</strain>
    </source>
</reference>
<evidence type="ECO:0000256" key="1">
    <source>
        <dbReference type="SAM" id="MobiDB-lite"/>
    </source>
</evidence>
<feature type="compositionally biased region" description="Basic and acidic residues" evidence="1">
    <location>
        <begin position="294"/>
        <end position="347"/>
    </location>
</feature>
<dbReference type="STRING" id="4795.A0A225WRF4"/>
<evidence type="ECO:0000313" key="2">
    <source>
        <dbReference type="EMBL" id="OWZ20142.1"/>
    </source>
</evidence>
<feature type="compositionally biased region" description="Polar residues" evidence="1">
    <location>
        <begin position="687"/>
        <end position="696"/>
    </location>
</feature>
<feature type="compositionally biased region" description="Polar residues" evidence="1">
    <location>
        <begin position="90"/>
        <end position="105"/>
    </location>
</feature>
<feature type="compositionally biased region" description="Low complexity" evidence="1">
    <location>
        <begin position="348"/>
        <end position="366"/>
    </location>
</feature>
<feature type="compositionally biased region" description="Low complexity" evidence="1">
    <location>
        <begin position="283"/>
        <end position="293"/>
    </location>
</feature>
<dbReference type="Proteomes" id="UP000198211">
    <property type="component" value="Unassembled WGS sequence"/>
</dbReference>
<name>A0A225WRF4_9STRA</name>
<feature type="compositionally biased region" description="Low complexity" evidence="1">
    <location>
        <begin position="196"/>
        <end position="212"/>
    </location>
</feature>
<dbReference type="OrthoDB" id="129754at2759"/>
<feature type="compositionally biased region" description="Low complexity" evidence="1">
    <location>
        <begin position="495"/>
        <end position="505"/>
    </location>
</feature>
<feature type="compositionally biased region" description="Basic and acidic residues" evidence="1">
    <location>
        <begin position="42"/>
        <end position="57"/>
    </location>
</feature>
<feature type="compositionally biased region" description="Basic and acidic residues" evidence="1">
    <location>
        <begin position="546"/>
        <end position="560"/>
    </location>
</feature>
<gene>
    <name evidence="2" type="ORF">PHMEG_0005482</name>
</gene>
<feature type="compositionally biased region" description="Polar residues" evidence="1">
    <location>
        <begin position="871"/>
        <end position="886"/>
    </location>
</feature>
<proteinExistence type="predicted"/>
<protein>
    <submittedName>
        <fullName evidence="2">Uncharacterized protein</fullName>
    </submittedName>
</protein>
<feature type="region of interest" description="Disordered" evidence="1">
    <location>
        <begin position="647"/>
        <end position="712"/>
    </location>
</feature>